<dbReference type="PANTHER" id="PTHR11412:SF175">
    <property type="entry name" value="TEP (THIOLESTER CONTAINING PROTEIN)"/>
    <property type="match status" value="1"/>
</dbReference>
<evidence type="ECO:0000259" key="1">
    <source>
        <dbReference type="SMART" id="SM01359"/>
    </source>
</evidence>
<dbReference type="PANTHER" id="PTHR11412">
    <property type="entry name" value="MACROGLOBULIN / COMPLEMENT"/>
    <property type="match status" value="1"/>
</dbReference>
<reference evidence="2 4" key="2">
    <citation type="submission" date="2018-11" db="EMBL/GenBank/DDBJ databases">
        <authorList>
            <consortium name="Pathogen Informatics"/>
        </authorList>
    </citation>
    <scope>NUCLEOTIDE SEQUENCE [LARGE SCALE GENOMIC DNA]</scope>
</reference>
<gene>
    <name evidence="2" type="ORF">DME_LOCUS1917</name>
</gene>
<dbReference type="OrthoDB" id="9998011at2759"/>
<protein>
    <submittedName>
        <fullName evidence="5">A2M_N_2 domain-containing protein</fullName>
    </submittedName>
</protein>
<reference evidence="5" key="1">
    <citation type="submission" date="2016-04" db="UniProtKB">
        <authorList>
            <consortium name="WormBaseParasite"/>
        </authorList>
    </citation>
    <scope>IDENTIFICATION</scope>
</reference>
<evidence type="ECO:0000313" key="3">
    <source>
        <dbReference type="Proteomes" id="UP000038040"/>
    </source>
</evidence>
<dbReference type="Gene3D" id="6.20.50.160">
    <property type="match status" value="1"/>
</dbReference>
<dbReference type="SMART" id="SM01359">
    <property type="entry name" value="A2M_N_2"/>
    <property type="match status" value="1"/>
</dbReference>
<dbReference type="Gene3D" id="2.60.40.1930">
    <property type="match status" value="1"/>
</dbReference>
<dbReference type="EMBL" id="UYYG01000037">
    <property type="protein sequence ID" value="VDN51944.1"/>
    <property type="molecule type" value="Genomic_DNA"/>
</dbReference>
<sequence length="260" mass="28596">MAVINLQPPRNCSSARVEAQYDRSGQDNFTSAVIYSSLYIEASKSPSNSYLQLIPDHDGAIDAGKTLSFTVKATESVSIIAYQVIARGSVVLTQQLSVNGDLATVTFAATPQMAPKSRLVVYTVRPSNQEILVDVSDFRVDGLFRNNVSLVIDRNTAEPGEKVKFTVKADPESYVGIYAIDQSVEHDIGQYDTTDGVLNARPWEAAFRRKRSIWYPWCGVGGKDAETIFEDKPIRKMSGFGLETRRFEFGQSTGSAFSIG</sequence>
<dbReference type="STRING" id="318479.A0A158Q5K8"/>
<evidence type="ECO:0000313" key="2">
    <source>
        <dbReference type="EMBL" id="VDN51944.1"/>
    </source>
</evidence>
<evidence type="ECO:0000313" key="4">
    <source>
        <dbReference type="Proteomes" id="UP000274756"/>
    </source>
</evidence>
<accession>A0A158Q5K8</accession>
<keyword evidence="4" id="KW-1185">Reference proteome</keyword>
<dbReference type="Pfam" id="PF07703">
    <property type="entry name" value="A2M_BRD"/>
    <property type="match status" value="1"/>
</dbReference>
<dbReference type="InterPro" id="IPR011625">
    <property type="entry name" value="A2M_N_BRD"/>
</dbReference>
<dbReference type="AlphaFoldDB" id="A0A158Q5K8"/>
<organism evidence="3 5">
    <name type="scientific">Dracunculus medinensis</name>
    <name type="common">Guinea worm</name>
    <dbReference type="NCBI Taxonomy" id="318479"/>
    <lineage>
        <taxon>Eukaryota</taxon>
        <taxon>Metazoa</taxon>
        <taxon>Ecdysozoa</taxon>
        <taxon>Nematoda</taxon>
        <taxon>Chromadorea</taxon>
        <taxon>Rhabditida</taxon>
        <taxon>Spirurina</taxon>
        <taxon>Dracunculoidea</taxon>
        <taxon>Dracunculidae</taxon>
        <taxon>Dracunculus</taxon>
    </lineage>
</organism>
<name>A0A158Q5K8_DRAME</name>
<dbReference type="WBParaSite" id="DME_0000765001-mRNA-1">
    <property type="protein sequence ID" value="DME_0000765001-mRNA-1"/>
    <property type="gene ID" value="DME_0000765001"/>
</dbReference>
<evidence type="ECO:0000313" key="5">
    <source>
        <dbReference type="WBParaSite" id="DME_0000765001-mRNA-1"/>
    </source>
</evidence>
<dbReference type="Proteomes" id="UP000274756">
    <property type="component" value="Unassembled WGS sequence"/>
</dbReference>
<feature type="domain" description="Alpha-2-macroglobulin bait region" evidence="1">
    <location>
        <begin position="51"/>
        <end position="187"/>
    </location>
</feature>
<dbReference type="InterPro" id="IPR050473">
    <property type="entry name" value="A2M/Complement_sys"/>
</dbReference>
<dbReference type="Proteomes" id="UP000038040">
    <property type="component" value="Unplaced"/>
</dbReference>
<proteinExistence type="predicted"/>